<evidence type="ECO:0000256" key="1">
    <source>
        <dbReference type="ARBA" id="ARBA00009024"/>
    </source>
</evidence>
<dbReference type="PANTHER" id="PTHR15907">
    <property type="entry name" value="DUF614 FAMILY PROTEIN-RELATED"/>
    <property type="match status" value="1"/>
</dbReference>
<name>A0A210QAZ8_MIZYE</name>
<evidence type="ECO:0000313" key="3">
    <source>
        <dbReference type="Proteomes" id="UP000242188"/>
    </source>
</evidence>
<gene>
    <name evidence="2" type="ORF">KP79_PYT07301</name>
</gene>
<comment type="similarity">
    <text evidence="1">Belongs to the cornifelin family.</text>
</comment>
<accession>A0A210QAZ8</accession>
<dbReference type="Proteomes" id="UP000242188">
    <property type="component" value="Unassembled WGS sequence"/>
</dbReference>
<dbReference type="NCBIfam" id="TIGR01571">
    <property type="entry name" value="A_thal_Cys_rich"/>
    <property type="match status" value="1"/>
</dbReference>
<organism evidence="2 3">
    <name type="scientific">Mizuhopecten yessoensis</name>
    <name type="common">Japanese scallop</name>
    <name type="synonym">Patinopecten yessoensis</name>
    <dbReference type="NCBI Taxonomy" id="6573"/>
    <lineage>
        <taxon>Eukaryota</taxon>
        <taxon>Metazoa</taxon>
        <taxon>Spiralia</taxon>
        <taxon>Lophotrochozoa</taxon>
        <taxon>Mollusca</taxon>
        <taxon>Bivalvia</taxon>
        <taxon>Autobranchia</taxon>
        <taxon>Pteriomorphia</taxon>
        <taxon>Pectinida</taxon>
        <taxon>Pectinoidea</taxon>
        <taxon>Pectinidae</taxon>
        <taxon>Mizuhopecten</taxon>
    </lineage>
</organism>
<dbReference type="Pfam" id="PF04749">
    <property type="entry name" value="PLAC8"/>
    <property type="match status" value="1"/>
</dbReference>
<dbReference type="AlphaFoldDB" id="A0A210QAZ8"/>
<comment type="caution">
    <text evidence="2">The sequence shown here is derived from an EMBL/GenBank/DDBJ whole genome shotgun (WGS) entry which is preliminary data.</text>
</comment>
<keyword evidence="3" id="KW-1185">Reference proteome</keyword>
<reference evidence="2 3" key="1">
    <citation type="journal article" date="2017" name="Nat. Ecol. Evol.">
        <title>Scallop genome provides insights into evolution of bilaterian karyotype and development.</title>
        <authorList>
            <person name="Wang S."/>
            <person name="Zhang J."/>
            <person name="Jiao W."/>
            <person name="Li J."/>
            <person name="Xun X."/>
            <person name="Sun Y."/>
            <person name="Guo X."/>
            <person name="Huan P."/>
            <person name="Dong B."/>
            <person name="Zhang L."/>
            <person name="Hu X."/>
            <person name="Sun X."/>
            <person name="Wang J."/>
            <person name="Zhao C."/>
            <person name="Wang Y."/>
            <person name="Wang D."/>
            <person name="Huang X."/>
            <person name="Wang R."/>
            <person name="Lv J."/>
            <person name="Li Y."/>
            <person name="Zhang Z."/>
            <person name="Liu B."/>
            <person name="Lu W."/>
            <person name="Hui Y."/>
            <person name="Liang J."/>
            <person name="Zhou Z."/>
            <person name="Hou R."/>
            <person name="Li X."/>
            <person name="Liu Y."/>
            <person name="Li H."/>
            <person name="Ning X."/>
            <person name="Lin Y."/>
            <person name="Zhao L."/>
            <person name="Xing Q."/>
            <person name="Dou J."/>
            <person name="Li Y."/>
            <person name="Mao J."/>
            <person name="Guo H."/>
            <person name="Dou H."/>
            <person name="Li T."/>
            <person name="Mu C."/>
            <person name="Jiang W."/>
            <person name="Fu Q."/>
            <person name="Fu X."/>
            <person name="Miao Y."/>
            <person name="Liu J."/>
            <person name="Yu Q."/>
            <person name="Li R."/>
            <person name="Liao H."/>
            <person name="Li X."/>
            <person name="Kong Y."/>
            <person name="Jiang Z."/>
            <person name="Chourrout D."/>
            <person name="Li R."/>
            <person name="Bao Z."/>
        </authorList>
    </citation>
    <scope>NUCLEOTIDE SEQUENCE [LARGE SCALE GENOMIC DNA]</scope>
    <source>
        <strain evidence="2 3">PY_sf001</strain>
    </source>
</reference>
<dbReference type="EMBL" id="NEDP02004373">
    <property type="protein sequence ID" value="OWF45905.1"/>
    <property type="molecule type" value="Genomic_DNA"/>
</dbReference>
<sequence>MQDQNQGGQQLLQEMRYNQQPTTSVTNVIVTQPEPASNPLMLTGLQGHRKWTTGLFGCFDDIPMCLLTLCCLPFVECKNASRLEECCCIPYCVPGGTIIVRARLRTIGGIQGSVCNDCMTLACCGPCAVCQMSREMDNMGIL</sequence>
<protein>
    <submittedName>
        <fullName evidence="2">Cornifelin</fullName>
    </submittedName>
</protein>
<dbReference type="InterPro" id="IPR006461">
    <property type="entry name" value="PLAC_motif_containing"/>
</dbReference>
<evidence type="ECO:0000313" key="2">
    <source>
        <dbReference type="EMBL" id="OWF45905.1"/>
    </source>
</evidence>
<proteinExistence type="inferred from homology"/>
<dbReference type="OrthoDB" id="1045822at2759"/>